<gene>
    <name evidence="2" type="ORF">Fcan01_17193</name>
</gene>
<feature type="transmembrane region" description="Helical" evidence="1">
    <location>
        <begin position="465"/>
        <end position="490"/>
    </location>
</feature>
<feature type="transmembrane region" description="Helical" evidence="1">
    <location>
        <begin position="416"/>
        <end position="434"/>
    </location>
</feature>
<evidence type="ECO:0000313" key="3">
    <source>
        <dbReference type="Proteomes" id="UP000198287"/>
    </source>
</evidence>
<keyword evidence="1" id="KW-1133">Transmembrane helix</keyword>
<feature type="transmembrane region" description="Helical" evidence="1">
    <location>
        <begin position="564"/>
        <end position="585"/>
    </location>
</feature>
<feature type="transmembrane region" description="Helical" evidence="1">
    <location>
        <begin position="352"/>
        <end position="376"/>
    </location>
</feature>
<feature type="transmembrane region" description="Helical" evidence="1">
    <location>
        <begin position="532"/>
        <end position="552"/>
    </location>
</feature>
<dbReference type="Proteomes" id="UP000198287">
    <property type="component" value="Unassembled WGS sequence"/>
</dbReference>
<keyword evidence="1" id="KW-0472">Membrane</keyword>
<proteinExistence type="predicted"/>
<sequence>MDGGALFRYHEDPVHDKGVVQVCEPVVSKLFPPADTVCKTAAGGNVMEVYKQLEPVPKAWIVDANDDSGVSNNDAILKGQKIQNTFDREMEFRMNSYIANAFISAANETLKLSVDFGVINQQHRVYAYNNGLIQKHLPFEFYYVPFRPALWASHPQVFEDLLCHKSLLKMLTKVKMNLTELKVIMDADSSMKLYLEDGAENVAAQTISPLKPIDYNETDRLLEILSTCRKVAFLDTKENIALILHFLNDNENRVKYLAGEDVLRCFIFGDLISSGLWDCLERFVSVYSTNSILPFNFDVTKKHLNMVGLKRRKNVALKICHWSLPLATLAAMSSLFYMIYYPRTGDEGIQMAKMFIATCILTLLPCFTAVSFLIAFKPSDICSMINPIASFGNRIRELDFQDGPTRKIFENILKHAVAYLFWFCPGILAFSMWFEMDPLGDHLNDITAYVFKHHINFMLSASVRLAAYLFIAMELVKSVSGTLVLSLIVLQGSTRRTTRIMEALQKFGDSKTAGIQIHKELRIWNRFYNLYYVYYVCPPLIWFGVSILVLTNYGTIKLFGKVHILVYVAFPIISAIASTFLVTVLPQAAEVYEVSSTYLNQLRGSCFTKYERKLFRSLKPIGIRCASFGMVTTDWMVAIIQSMVDNTINLLLTF</sequence>
<reference evidence="2 3" key="1">
    <citation type="submission" date="2015-12" db="EMBL/GenBank/DDBJ databases">
        <title>The genome of Folsomia candida.</title>
        <authorList>
            <person name="Faddeeva A."/>
            <person name="Derks M.F."/>
            <person name="Anvar Y."/>
            <person name="Smit S."/>
            <person name="Van Straalen N."/>
            <person name="Roelofs D."/>
        </authorList>
    </citation>
    <scope>NUCLEOTIDE SEQUENCE [LARGE SCALE GENOMIC DNA]</scope>
    <source>
        <strain evidence="2 3">VU population</strain>
        <tissue evidence="2">Whole body</tissue>
    </source>
</reference>
<dbReference type="EMBL" id="LNIX01000012">
    <property type="protein sequence ID" value="OXA48275.1"/>
    <property type="molecule type" value="Genomic_DNA"/>
</dbReference>
<name>A0A226DRX2_FOLCA</name>
<comment type="caution">
    <text evidence="2">The sequence shown here is derived from an EMBL/GenBank/DDBJ whole genome shotgun (WGS) entry which is preliminary data.</text>
</comment>
<feature type="transmembrane region" description="Helical" evidence="1">
    <location>
        <begin position="319"/>
        <end position="340"/>
    </location>
</feature>
<keyword evidence="1" id="KW-0812">Transmembrane</keyword>
<keyword evidence="3" id="KW-1185">Reference proteome</keyword>
<dbReference type="AlphaFoldDB" id="A0A226DRX2"/>
<accession>A0A226DRX2</accession>
<evidence type="ECO:0000313" key="2">
    <source>
        <dbReference type="EMBL" id="OXA48275.1"/>
    </source>
</evidence>
<protein>
    <submittedName>
        <fullName evidence="2">Uncharacterized protein</fullName>
    </submittedName>
</protein>
<evidence type="ECO:0000256" key="1">
    <source>
        <dbReference type="SAM" id="Phobius"/>
    </source>
</evidence>
<organism evidence="2 3">
    <name type="scientific">Folsomia candida</name>
    <name type="common">Springtail</name>
    <dbReference type="NCBI Taxonomy" id="158441"/>
    <lineage>
        <taxon>Eukaryota</taxon>
        <taxon>Metazoa</taxon>
        <taxon>Ecdysozoa</taxon>
        <taxon>Arthropoda</taxon>
        <taxon>Hexapoda</taxon>
        <taxon>Collembola</taxon>
        <taxon>Entomobryomorpha</taxon>
        <taxon>Isotomoidea</taxon>
        <taxon>Isotomidae</taxon>
        <taxon>Proisotominae</taxon>
        <taxon>Folsomia</taxon>
    </lineage>
</organism>